<feature type="transmembrane region" description="Helical" evidence="1">
    <location>
        <begin position="225"/>
        <end position="248"/>
    </location>
</feature>
<feature type="transmembrane region" description="Helical" evidence="1">
    <location>
        <begin position="185"/>
        <end position="204"/>
    </location>
</feature>
<keyword evidence="3" id="KW-1185">Reference proteome</keyword>
<gene>
    <name evidence="2" type="ORF">ETU09_04640</name>
</gene>
<reference evidence="2 3" key="1">
    <citation type="submission" date="2019-02" db="EMBL/GenBank/DDBJ databases">
        <title>Apibacter muscae sp. nov.: a novel member of the house fly microbiota.</title>
        <authorList>
            <person name="Park R."/>
        </authorList>
    </citation>
    <scope>NUCLEOTIDE SEQUENCE [LARGE SCALE GENOMIC DNA]</scope>
    <source>
        <strain evidence="2 3">AL1</strain>
    </source>
</reference>
<name>A0A563DGZ2_9FLAO</name>
<keyword evidence="1" id="KW-0472">Membrane</keyword>
<keyword evidence="1" id="KW-1133">Transmembrane helix</keyword>
<feature type="transmembrane region" description="Helical" evidence="1">
    <location>
        <begin position="37"/>
        <end position="58"/>
    </location>
</feature>
<evidence type="ECO:0000313" key="2">
    <source>
        <dbReference type="EMBL" id="TWP29133.1"/>
    </source>
</evidence>
<organism evidence="2 3">
    <name type="scientific">Apibacter muscae</name>
    <dbReference type="NCBI Taxonomy" id="2509004"/>
    <lineage>
        <taxon>Bacteria</taxon>
        <taxon>Pseudomonadati</taxon>
        <taxon>Bacteroidota</taxon>
        <taxon>Flavobacteriia</taxon>
        <taxon>Flavobacteriales</taxon>
        <taxon>Weeksellaceae</taxon>
        <taxon>Apibacter</taxon>
    </lineage>
</organism>
<evidence type="ECO:0008006" key="4">
    <source>
        <dbReference type="Google" id="ProtNLM"/>
    </source>
</evidence>
<feature type="transmembrane region" description="Helical" evidence="1">
    <location>
        <begin position="114"/>
        <end position="136"/>
    </location>
</feature>
<dbReference type="AlphaFoldDB" id="A0A563DGZ2"/>
<evidence type="ECO:0000313" key="3">
    <source>
        <dbReference type="Proteomes" id="UP000319499"/>
    </source>
</evidence>
<sequence length="273" mass="31135">MIVDQIEKKIQYLKKNKYQLPIKEILSQTFSLFTKTLFLGIFSVLFTSSVLVLVYQFFTSYFDLADLDGTIYQSYIVLLNTFAKGDIVKSQEALMGTRNLLFSYLSNFCVMQRFIILIFSKIIIFPLSAGVVYCAYKKDTVGLATFKDLIQNFEGRRFLNLVILGVIYYIAIAISIVFFYLPMLIFSPFLYLAGAFIAINNISLGKALKYSIQIAKINYGKMLMISLLSFVLSTIIGQLFGFMLLYALSVPYTLVMVYVVYKNILGTDIINNE</sequence>
<feature type="transmembrane region" description="Helical" evidence="1">
    <location>
        <begin position="157"/>
        <end position="179"/>
    </location>
</feature>
<keyword evidence="1" id="KW-0812">Transmembrane</keyword>
<accession>A0A563DGZ2</accession>
<dbReference type="Proteomes" id="UP000319499">
    <property type="component" value="Unassembled WGS sequence"/>
</dbReference>
<dbReference type="RefSeq" id="WP_146261753.1">
    <property type="nucleotide sequence ID" value="NZ_SELG01000031.1"/>
</dbReference>
<dbReference type="EMBL" id="SELH01000016">
    <property type="protein sequence ID" value="TWP29133.1"/>
    <property type="molecule type" value="Genomic_DNA"/>
</dbReference>
<dbReference type="OrthoDB" id="1454379at2"/>
<proteinExistence type="predicted"/>
<comment type="caution">
    <text evidence="2">The sequence shown here is derived from an EMBL/GenBank/DDBJ whole genome shotgun (WGS) entry which is preliminary data.</text>
</comment>
<protein>
    <recommendedName>
        <fullName evidence="4">Beta-carotene 15,15'-monooxygenase</fullName>
    </recommendedName>
</protein>
<evidence type="ECO:0000256" key="1">
    <source>
        <dbReference type="SAM" id="Phobius"/>
    </source>
</evidence>